<name>A0A2T6BGL9_9BACL</name>
<keyword evidence="1" id="KW-1133">Transmembrane helix</keyword>
<comment type="caution">
    <text evidence="2">The sequence shown here is derived from an EMBL/GenBank/DDBJ whole genome shotgun (WGS) entry which is preliminary data.</text>
</comment>
<organism evidence="2 3">
    <name type="scientific">Melghirimyces profundicolus</name>
    <dbReference type="NCBI Taxonomy" id="1242148"/>
    <lineage>
        <taxon>Bacteria</taxon>
        <taxon>Bacillati</taxon>
        <taxon>Bacillota</taxon>
        <taxon>Bacilli</taxon>
        <taxon>Bacillales</taxon>
        <taxon>Thermoactinomycetaceae</taxon>
        <taxon>Melghirimyces</taxon>
    </lineage>
</organism>
<gene>
    <name evidence="2" type="ORF">C8P63_1202</name>
</gene>
<accession>A0A2T6BGL9</accession>
<dbReference type="AlphaFoldDB" id="A0A2T6BGL9"/>
<evidence type="ECO:0000313" key="2">
    <source>
        <dbReference type="EMBL" id="PTX55208.1"/>
    </source>
</evidence>
<dbReference type="EMBL" id="QBKR01000020">
    <property type="protein sequence ID" value="PTX55208.1"/>
    <property type="molecule type" value="Genomic_DNA"/>
</dbReference>
<keyword evidence="1" id="KW-0472">Membrane</keyword>
<evidence type="ECO:0000256" key="1">
    <source>
        <dbReference type="SAM" id="Phobius"/>
    </source>
</evidence>
<protein>
    <submittedName>
        <fullName evidence="2">Uncharacterized protein</fullName>
    </submittedName>
</protein>
<dbReference type="Proteomes" id="UP000244240">
    <property type="component" value="Unassembled WGS sequence"/>
</dbReference>
<sequence length="33" mass="3802">MIAKTMAEWLLIGYVPVLALIKGIIYYIHTPRL</sequence>
<keyword evidence="1" id="KW-0812">Transmembrane</keyword>
<feature type="transmembrane region" description="Helical" evidence="1">
    <location>
        <begin position="6"/>
        <end position="28"/>
    </location>
</feature>
<reference evidence="2 3" key="1">
    <citation type="submission" date="2018-04" db="EMBL/GenBank/DDBJ databases">
        <title>Genomic Encyclopedia of Archaeal and Bacterial Type Strains, Phase II (KMG-II): from individual species to whole genera.</title>
        <authorList>
            <person name="Goeker M."/>
        </authorList>
    </citation>
    <scope>NUCLEOTIDE SEQUENCE [LARGE SCALE GENOMIC DNA]</scope>
    <source>
        <strain evidence="2 3">DSM 45787</strain>
    </source>
</reference>
<evidence type="ECO:0000313" key="3">
    <source>
        <dbReference type="Proteomes" id="UP000244240"/>
    </source>
</evidence>
<proteinExistence type="predicted"/>
<keyword evidence="3" id="KW-1185">Reference proteome</keyword>